<gene>
    <name evidence="2" type="ORF">SAMN05443667_102259</name>
</gene>
<keyword evidence="3" id="KW-1185">Reference proteome</keyword>
<accession>A0A1H3Z4V8</accession>
<dbReference type="OrthoDB" id="1348893at2"/>
<feature type="signal peptide" evidence="1">
    <location>
        <begin position="1"/>
        <end position="17"/>
    </location>
</feature>
<dbReference type="EMBL" id="FNRD01000002">
    <property type="protein sequence ID" value="SEA18735.1"/>
    <property type="molecule type" value="Genomic_DNA"/>
</dbReference>
<dbReference type="RefSeq" id="WP_091085508.1">
    <property type="nucleotide sequence ID" value="NZ_FNRD01000002.1"/>
</dbReference>
<feature type="chain" id="PRO_5011530279" description="Lipoprotein" evidence="1">
    <location>
        <begin position="18"/>
        <end position="144"/>
    </location>
</feature>
<evidence type="ECO:0000313" key="3">
    <source>
        <dbReference type="Proteomes" id="UP000198951"/>
    </source>
</evidence>
<organism evidence="2 3">
    <name type="scientific">Flavobacterium gillisiae</name>
    <dbReference type="NCBI Taxonomy" id="150146"/>
    <lineage>
        <taxon>Bacteria</taxon>
        <taxon>Pseudomonadati</taxon>
        <taxon>Bacteroidota</taxon>
        <taxon>Flavobacteriia</taxon>
        <taxon>Flavobacteriales</taxon>
        <taxon>Flavobacteriaceae</taxon>
        <taxon>Flavobacterium</taxon>
    </lineage>
</organism>
<evidence type="ECO:0000256" key="1">
    <source>
        <dbReference type="SAM" id="SignalP"/>
    </source>
</evidence>
<name>A0A1H3Z4V8_9FLAO</name>
<dbReference type="Proteomes" id="UP000198951">
    <property type="component" value="Unassembled WGS sequence"/>
</dbReference>
<dbReference type="AlphaFoldDB" id="A0A1H3Z4V8"/>
<evidence type="ECO:0008006" key="4">
    <source>
        <dbReference type="Google" id="ProtNLM"/>
    </source>
</evidence>
<proteinExistence type="predicted"/>
<keyword evidence="1" id="KW-0732">Signal</keyword>
<protein>
    <recommendedName>
        <fullName evidence="4">Lipoprotein</fullName>
    </recommendedName>
</protein>
<evidence type="ECO:0000313" key="2">
    <source>
        <dbReference type="EMBL" id="SEA18735.1"/>
    </source>
</evidence>
<reference evidence="3" key="1">
    <citation type="submission" date="2016-10" db="EMBL/GenBank/DDBJ databases">
        <authorList>
            <person name="Varghese N."/>
            <person name="Submissions S."/>
        </authorList>
    </citation>
    <scope>NUCLEOTIDE SEQUENCE [LARGE SCALE GENOMIC DNA]</scope>
    <source>
        <strain evidence="3">DSM 22376</strain>
    </source>
</reference>
<dbReference type="PROSITE" id="PS51257">
    <property type="entry name" value="PROKAR_LIPOPROTEIN"/>
    <property type="match status" value="1"/>
</dbReference>
<sequence>MKYYIYCILCLIFFSCASNNFEKRIIPDFIKEETAGKYYYSVLVEEAYPRILPLENYEKAYLDRNIPLETHKVRMISFNNKRTPQWPIDSLEISKLKEKHSKDTITYHWKKKDFIRPKFKIFKKKEILLQTAPYAKNMTWKMLY</sequence>